<evidence type="ECO:0000313" key="4">
    <source>
        <dbReference type="Proteomes" id="UP000268623"/>
    </source>
</evidence>
<comment type="caution">
    <text evidence="3">The sequence shown here is derived from an EMBL/GenBank/DDBJ whole genome shotgun (WGS) entry which is preliminary data.</text>
</comment>
<dbReference type="Gene3D" id="3.40.50.2000">
    <property type="entry name" value="Glycogen Phosphorylase B"/>
    <property type="match status" value="2"/>
</dbReference>
<dbReference type="NCBIfam" id="TIGR00236">
    <property type="entry name" value="wecB"/>
    <property type="match status" value="1"/>
</dbReference>
<sequence length="395" mass="42158">MSSQPRLIDCIVGARPNFVKIAPIMKALALRNNFSTRLIHTGQHYDVAMNEVFFADLRIPKPDLNLEVGSGTSTAQTAQVMLKLEPVMASRRPDLLLVVGDVNSTLAAALVAAKLGVPLAHVEAGLRSNDLTMPEEINRIVTDRLSNLLFTTERAGNENLIEEGVSPEKIFFVGNVMIDSMLASLERAEPAGGTLSELDPSNAIAADAANGFAFVTLHRPSNVDDPEKLAGLLKALSAISRDIPLVFPMHPRTKAVIQNAELGGLLQDSRVLVSPPLSYLRALGLMREAKFVITDSGGVQEETTALGVPCLTARENTERPITIDEGSNTLIGACPDAIIAAANDILCNGGKGGRIPALWDGKASERIADRIEAYLDARVATSRPLKEFSAAGNEA</sequence>
<name>A0A3M9XLH0_9HYPH</name>
<gene>
    <name evidence="3" type="ORF">D1O30_02500</name>
</gene>
<evidence type="ECO:0000313" key="3">
    <source>
        <dbReference type="EMBL" id="RNJ48666.1"/>
    </source>
</evidence>
<dbReference type="Proteomes" id="UP000268623">
    <property type="component" value="Unassembled WGS sequence"/>
</dbReference>
<dbReference type="InterPro" id="IPR029767">
    <property type="entry name" value="WecB-like"/>
</dbReference>
<dbReference type="PANTHER" id="PTHR43174:SF1">
    <property type="entry name" value="UDP-N-ACETYLGLUCOSAMINE 2-EPIMERASE"/>
    <property type="match status" value="1"/>
</dbReference>
<proteinExistence type="inferred from homology"/>
<keyword evidence="1 3" id="KW-0413">Isomerase</keyword>
<protein>
    <submittedName>
        <fullName evidence="3">UDP-N-acetylglucosamine 2-epimerase (Non-hydrolyzing)</fullName>
        <ecNumber evidence="3">5.1.3.14</ecNumber>
    </submittedName>
</protein>
<accession>A0A3M9XLH0</accession>
<dbReference type="PANTHER" id="PTHR43174">
    <property type="entry name" value="UDP-N-ACETYLGLUCOSAMINE 2-EPIMERASE"/>
    <property type="match status" value="1"/>
</dbReference>
<evidence type="ECO:0000259" key="2">
    <source>
        <dbReference type="Pfam" id="PF02350"/>
    </source>
</evidence>
<dbReference type="SUPFAM" id="SSF53756">
    <property type="entry name" value="UDP-Glycosyltransferase/glycogen phosphorylase"/>
    <property type="match status" value="1"/>
</dbReference>
<dbReference type="EMBL" id="QWDD01000001">
    <property type="protein sequence ID" value="RNJ48666.1"/>
    <property type="molecule type" value="Genomic_DNA"/>
</dbReference>
<comment type="similarity">
    <text evidence="1">Belongs to the UDP-N-acetylglucosamine 2-epimerase family.</text>
</comment>
<keyword evidence="4" id="KW-1185">Reference proteome</keyword>
<reference evidence="3 4" key="1">
    <citation type="submission" date="2018-08" db="EMBL/GenBank/DDBJ databases">
        <title>Genome sequence of Methylocystis hirsuta CSC1, a methanotroph able to accumulate PHAs.</title>
        <authorList>
            <person name="Bordel S."/>
            <person name="Rodriguez E."/>
            <person name="Gancedo J."/>
            <person name="Munoz R."/>
        </authorList>
    </citation>
    <scope>NUCLEOTIDE SEQUENCE [LARGE SCALE GENOMIC DNA]</scope>
    <source>
        <strain evidence="3 4">CSC1</strain>
    </source>
</reference>
<feature type="domain" description="UDP-N-acetylglucosamine 2-epimerase" evidence="2">
    <location>
        <begin position="27"/>
        <end position="371"/>
    </location>
</feature>
<dbReference type="GO" id="GO:0008761">
    <property type="term" value="F:UDP-N-acetylglucosamine 2-epimerase activity"/>
    <property type="evidence" value="ECO:0007669"/>
    <property type="project" value="UniProtKB-EC"/>
</dbReference>
<evidence type="ECO:0000256" key="1">
    <source>
        <dbReference type="RuleBase" id="RU003513"/>
    </source>
</evidence>
<dbReference type="CDD" id="cd03786">
    <property type="entry name" value="GTB_UDP-GlcNAc_2-Epimerase"/>
    <property type="match status" value="1"/>
</dbReference>
<organism evidence="3 4">
    <name type="scientific">Methylocystis hirsuta</name>
    <dbReference type="NCBI Taxonomy" id="369798"/>
    <lineage>
        <taxon>Bacteria</taxon>
        <taxon>Pseudomonadati</taxon>
        <taxon>Pseudomonadota</taxon>
        <taxon>Alphaproteobacteria</taxon>
        <taxon>Hyphomicrobiales</taxon>
        <taxon>Methylocystaceae</taxon>
        <taxon>Methylocystis</taxon>
    </lineage>
</organism>
<dbReference type="RefSeq" id="WP_123174663.1">
    <property type="nucleotide sequence ID" value="NZ_QWDD01000001.1"/>
</dbReference>
<dbReference type="Pfam" id="PF02350">
    <property type="entry name" value="Epimerase_2"/>
    <property type="match status" value="1"/>
</dbReference>
<dbReference type="AlphaFoldDB" id="A0A3M9XLH0"/>
<dbReference type="EC" id="5.1.3.14" evidence="3"/>
<dbReference type="InterPro" id="IPR003331">
    <property type="entry name" value="UDP_GlcNAc_Epimerase_2_dom"/>
</dbReference>
<dbReference type="OrthoDB" id="9803238at2"/>